<organism evidence="2 3">
    <name type="scientific">Oryza meyeriana var. granulata</name>
    <dbReference type="NCBI Taxonomy" id="110450"/>
    <lineage>
        <taxon>Eukaryota</taxon>
        <taxon>Viridiplantae</taxon>
        <taxon>Streptophyta</taxon>
        <taxon>Embryophyta</taxon>
        <taxon>Tracheophyta</taxon>
        <taxon>Spermatophyta</taxon>
        <taxon>Magnoliopsida</taxon>
        <taxon>Liliopsida</taxon>
        <taxon>Poales</taxon>
        <taxon>Poaceae</taxon>
        <taxon>BOP clade</taxon>
        <taxon>Oryzoideae</taxon>
        <taxon>Oryzeae</taxon>
        <taxon>Oryzinae</taxon>
        <taxon>Oryza</taxon>
        <taxon>Oryza meyeriana</taxon>
    </lineage>
</organism>
<reference evidence="2 3" key="1">
    <citation type="submission" date="2019-11" db="EMBL/GenBank/DDBJ databases">
        <title>Whole genome sequence of Oryza granulata.</title>
        <authorList>
            <person name="Li W."/>
        </authorList>
    </citation>
    <scope>NUCLEOTIDE SEQUENCE [LARGE SCALE GENOMIC DNA]</scope>
    <source>
        <strain evidence="3">cv. Menghai</strain>
        <tissue evidence="2">Leaf</tissue>
    </source>
</reference>
<evidence type="ECO:0000256" key="1">
    <source>
        <dbReference type="SAM" id="MobiDB-lite"/>
    </source>
</evidence>
<evidence type="ECO:0000313" key="2">
    <source>
        <dbReference type="EMBL" id="KAF0908496.1"/>
    </source>
</evidence>
<proteinExistence type="predicted"/>
<evidence type="ECO:0000313" key="3">
    <source>
        <dbReference type="Proteomes" id="UP000479710"/>
    </source>
</evidence>
<keyword evidence="3" id="KW-1185">Reference proteome</keyword>
<dbReference type="EMBL" id="SPHZ02000007">
    <property type="protein sequence ID" value="KAF0908496.1"/>
    <property type="molecule type" value="Genomic_DNA"/>
</dbReference>
<comment type="caution">
    <text evidence="2">The sequence shown here is derived from an EMBL/GenBank/DDBJ whole genome shotgun (WGS) entry which is preliminary data.</text>
</comment>
<feature type="region of interest" description="Disordered" evidence="1">
    <location>
        <begin position="60"/>
        <end position="82"/>
    </location>
</feature>
<feature type="non-terminal residue" evidence="2">
    <location>
        <position position="1"/>
    </location>
</feature>
<gene>
    <name evidence="2" type="ORF">E2562_025458</name>
</gene>
<name>A0A6G1D7T8_9ORYZ</name>
<dbReference type="AlphaFoldDB" id="A0A6G1D7T8"/>
<dbReference type="Proteomes" id="UP000479710">
    <property type="component" value="Unassembled WGS sequence"/>
</dbReference>
<protein>
    <submittedName>
        <fullName evidence="2">Uncharacterized protein</fullName>
    </submittedName>
</protein>
<sequence>ARIDLGKSDMETEPVEKVYLDYKPLKNQARKVVCIPAPAATGGGPVGRLFLLISGLGGSMSRSLSKALPTQESNRGHLASSK</sequence>
<accession>A0A6G1D7T8</accession>